<dbReference type="RefSeq" id="WP_036333910.1">
    <property type="nucleotide sequence ID" value="NZ_JPMX01000013.1"/>
</dbReference>
<evidence type="ECO:0000313" key="1">
    <source>
        <dbReference type="EMBL" id="KGH47990.1"/>
    </source>
</evidence>
<dbReference type="STRING" id="1522368.IN07_04440"/>
<evidence type="ECO:0008006" key="3">
    <source>
        <dbReference type="Google" id="ProtNLM"/>
    </source>
</evidence>
<proteinExistence type="predicted"/>
<dbReference type="Gene3D" id="3.30.450.40">
    <property type="match status" value="1"/>
</dbReference>
<dbReference type="SUPFAM" id="SSF55781">
    <property type="entry name" value="GAF domain-like"/>
    <property type="match status" value="1"/>
</dbReference>
<gene>
    <name evidence="1" type="ORF">IN07_04440</name>
</gene>
<keyword evidence="2" id="KW-1185">Reference proteome</keyword>
<reference evidence="1 2" key="1">
    <citation type="submission" date="2014-07" db="EMBL/GenBank/DDBJ databases">
        <title>Biosystematic studies on Modestobacter strains isolated from extreme hyper-arid desert soil and from historic building.</title>
        <authorList>
            <person name="Bukarasam K."/>
            <person name="Bull A."/>
            <person name="Girard G."/>
            <person name="van Wezel G."/>
            <person name="Goodfellow M."/>
        </authorList>
    </citation>
    <scope>NUCLEOTIDE SEQUENCE [LARGE SCALE GENOMIC DNA]</scope>
    <source>
        <strain evidence="1 2">KNN45-2b</strain>
    </source>
</reference>
<organism evidence="1 2">
    <name type="scientific">Modestobacter caceresii</name>
    <dbReference type="NCBI Taxonomy" id="1522368"/>
    <lineage>
        <taxon>Bacteria</taxon>
        <taxon>Bacillati</taxon>
        <taxon>Actinomycetota</taxon>
        <taxon>Actinomycetes</taxon>
        <taxon>Geodermatophilales</taxon>
        <taxon>Geodermatophilaceae</taxon>
        <taxon>Modestobacter</taxon>
    </lineage>
</organism>
<accession>A0A098YC54</accession>
<dbReference type="InterPro" id="IPR029016">
    <property type="entry name" value="GAF-like_dom_sf"/>
</dbReference>
<dbReference type="EMBL" id="JPMX01000013">
    <property type="protein sequence ID" value="KGH47990.1"/>
    <property type="molecule type" value="Genomic_DNA"/>
</dbReference>
<dbReference type="AlphaFoldDB" id="A0A098YC54"/>
<evidence type="ECO:0000313" key="2">
    <source>
        <dbReference type="Proteomes" id="UP000029713"/>
    </source>
</evidence>
<sequence>MDLTQEFAARVTAAESELPGPELLPLRLARACAQVLPVAGAGLSVYFSADRRLPLGGSGQAAGIAERLQFTVGEGPCLTAHSSGNPVLADEEELRTRWPVFHDALVARTAIRGVIALPLAGGLRGIGSLDLFVEPPGSVRDLSLADAFTVTTALSDSFAAAMDQEPRSESGPAWLDAPAAGRRALVWQAVGFVSTGLELDSTDALALLRAQAYGSSRDLDEVAEAVLADRLSLADLSQAAETGH</sequence>
<dbReference type="Proteomes" id="UP000029713">
    <property type="component" value="Unassembled WGS sequence"/>
</dbReference>
<name>A0A098YC54_9ACTN</name>
<comment type="caution">
    <text evidence="1">The sequence shown here is derived from an EMBL/GenBank/DDBJ whole genome shotgun (WGS) entry which is preliminary data.</text>
</comment>
<protein>
    <recommendedName>
        <fullName evidence="3">ANTAR domain-containing protein</fullName>
    </recommendedName>
</protein>